<evidence type="ECO:0000259" key="13">
    <source>
        <dbReference type="PROSITE" id="PS50089"/>
    </source>
</evidence>
<keyword evidence="3" id="KW-0479">Metal-binding</keyword>
<feature type="domain" description="NHR" evidence="14">
    <location>
        <begin position="310"/>
        <end position="468"/>
    </location>
</feature>
<dbReference type="PANTHER" id="PTHR12429:SF6">
    <property type="entry name" value="PROTEIN NEURALIZED"/>
    <property type="match status" value="1"/>
</dbReference>
<feature type="region of interest" description="Disordered" evidence="12">
    <location>
        <begin position="591"/>
        <end position="624"/>
    </location>
</feature>
<feature type="domain" description="NHR" evidence="14">
    <location>
        <begin position="65"/>
        <end position="263"/>
    </location>
</feature>
<evidence type="ECO:0000256" key="6">
    <source>
        <dbReference type="ARBA" id="ARBA00022833"/>
    </source>
</evidence>
<dbReference type="GO" id="GO:0003677">
    <property type="term" value="F:DNA binding"/>
    <property type="evidence" value="ECO:0007669"/>
    <property type="project" value="UniProtKB-KW"/>
</dbReference>
<dbReference type="InterPro" id="IPR013083">
    <property type="entry name" value="Znf_RING/FYVE/PHD"/>
</dbReference>
<dbReference type="FunFam" id="3.30.40.10:FF:000441">
    <property type="entry name" value="Neuralized, isoform B"/>
    <property type="match status" value="1"/>
</dbReference>
<dbReference type="Pfam" id="PF13920">
    <property type="entry name" value="zf-C3HC4_3"/>
    <property type="match status" value="1"/>
</dbReference>
<evidence type="ECO:0000256" key="1">
    <source>
        <dbReference type="ARBA" id="ARBA00004123"/>
    </source>
</evidence>
<dbReference type="FunFam" id="2.60.120.920:FF:000005">
    <property type="entry name" value="Putative E3 ubiquitin-protein ligase NEURL1B"/>
    <property type="match status" value="2"/>
</dbReference>
<comment type="subcellular location">
    <subcellularLocation>
        <location evidence="1">Nucleus</location>
    </subcellularLocation>
</comment>
<evidence type="ECO:0000256" key="10">
    <source>
        <dbReference type="ARBA" id="ARBA00068495"/>
    </source>
</evidence>
<evidence type="ECO:0000256" key="3">
    <source>
        <dbReference type="ARBA" id="ARBA00022723"/>
    </source>
</evidence>
<evidence type="ECO:0000256" key="8">
    <source>
        <dbReference type="ARBA" id="ARBA00023242"/>
    </source>
</evidence>
<dbReference type="InterPro" id="IPR006573">
    <property type="entry name" value="NHR_dom"/>
</dbReference>
<evidence type="ECO:0000256" key="12">
    <source>
        <dbReference type="SAM" id="MobiDB-lite"/>
    </source>
</evidence>
<dbReference type="Gene3D" id="2.60.120.920">
    <property type="match status" value="2"/>
</dbReference>
<evidence type="ECO:0000256" key="9">
    <source>
        <dbReference type="ARBA" id="ARBA00058903"/>
    </source>
</evidence>
<dbReference type="SMART" id="SM00184">
    <property type="entry name" value="RING"/>
    <property type="match status" value="1"/>
</dbReference>
<dbReference type="InterPro" id="IPR001841">
    <property type="entry name" value="Znf_RING"/>
</dbReference>
<proteinExistence type="predicted"/>
<keyword evidence="6" id="KW-0862">Zinc</keyword>
<dbReference type="GO" id="GO:0061630">
    <property type="term" value="F:ubiquitin protein ligase activity"/>
    <property type="evidence" value="ECO:0007669"/>
    <property type="project" value="TreeGrafter"/>
</dbReference>
<dbReference type="PANTHER" id="PTHR12429">
    <property type="entry name" value="NEURALIZED"/>
    <property type="match status" value="1"/>
</dbReference>
<feature type="region of interest" description="Disordered" evidence="12">
    <location>
        <begin position="470"/>
        <end position="496"/>
    </location>
</feature>
<dbReference type="EMBL" id="OE184099">
    <property type="protein sequence ID" value="CAD7576316.1"/>
    <property type="molecule type" value="Genomic_DNA"/>
</dbReference>
<dbReference type="PROSITE" id="PS51065">
    <property type="entry name" value="NHR"/>
    <property type="match status" value="2"/>
</dbReference>
<dbReference type="SMART" id="SM00588">
    <property type="entry name" value="NEUZ"/>
    <property type="match status" value="2"/>
</dbReference>
<dbReference type="SUPFAM" id="SSF57850">
    <property type="entry name" value="RING/U-box"/>
    <property type="match status" value="1"/>
</dbReference>
<evidence type="ECO:0000256" key="4">
    <source>
        <dbReference type="ARBA" id="ARBA00022737"/>
    </source>
</evidence>
<keyword evidence="7" id="KW-0238">DNA-binding</keyword>
<dbReference type="CDD" id="cd16647">
    <property type="entry name" value="mRING-HC-C3HC5_NEU1"/>
    <property type="match status" value="1"/>
</dbReference>
<dbReference type="PROSITE" id="PS50089">
    <property type="entry name" value="ZF_RING_2"/>
    <property type="match status" value="1"/>
</dbReference>
<keyword evidence="5 11" id="KW-0863">Zinc-finger</keyword>
<dbReference type="InterPro" id="IPR037962">
    <property type="entry name" value="Neuralized"/>
</dbReference>
<dbReference type="GO" id="GO:0008270">
    <property type="term" value="F:zinc ion binding"/>
    <property type="evidence" value="ECO:0007669"/>
    <property type="project" value="UniProtKB-KW"/>
</dbReference>
<sequence length="718" mass="78424">MTWWGITINPDKNQLILLNPASPLHKITHRSLCSAQGHARGKQGSSTLPGTPRSGNTGGTNNLPPLLFHQVHGDNIRISRDGTVARRAESFCKGVTFSSRPVKIAEKVELEEVNPHLRGGRVENHLGDSNLDLPVLSSRASHDKRIQLLFQVCVKFLEVSNNWSGVVRFGFTCNDPNNLRYGLPKYVCPDLTNKPGYWAKALAERFAERDTILFYYVTATGDVHFGINGEEKGVFFSGVETRGPLWAVMDVYGNSTAVELVDTRQHLNNAASRPDTSPDVVDRIIVPSLTSLSLQQAETRLHQGASPLAPLQFHRTRGRNVRLSNDRCIASRIDTEFCHGYVFTGRPILLGEKIVLQVVATEPMYMGALAFGLTSCDPSTLQGADLPDDCDVLLDRQEYWVVSKDVAGQPQRGDISIINCLLFLYLGEVQFSKNGCAPVVFMHVDQTLQMWAFWDVYGCTQKVRLLGTSTEQTHAQSSAGGSRNTSPPPRLADPSASRLRVNLPCNGGSPTIPDIPPLVSLSARPSIHELPPLPVVTRASVPDLPPAVTARFCCAGPTPVTNTATAELVQYNPGMGGTVLVVNLPPAHSNYLNQQQQHHQSSVAQHHHAPSPPAQPEPSGSGTLLSTYSHTYIEPISATSYSTLDSTSTMQQWADATATGGGTECTICYERPIDSVLYMCGHMCMCYECAVQQWRGKGGGHCPLCRAIIRDVIRTYKS</sequence>
<protein>
    <recommendedName>
        <fullName evidence="10">Protein neuralized</fullName>
    </recommendedName>
</protein>
<feature type="compositionally biased region" description="Polar residues" evidence="12">
    <location>
        <begin position="43"/>
        <end position="63"/>
    </location>
</feature>
<evidence type="ECO:0000256" key="2">
    <source>
        <dbReference type="ARBA" id="ARBA00022473"/>
    </source>
</evidence>
<dbReference type="Gene3D" id="3.30.40.10">
    <property type="entry name" value="Zinc/RING finger domain, C3HC4 (zinc finger)"/>
    <property type="match status" value="1"/>
</dbReference>
<accession>A0A7R9JC75</accession>
<evidence type="ECO:0000256" key="7">
    <source>
        <dbReference type="ARBA" id="ARBA00023125"/>
    </source>
</evidence>
<feature type="domain" description="RING-type" evidence="13">
    <location>
        <begin position="665"/>
        <end position="706"/>
    </location>
</feature>
<evidence type="ECO:0000256" key="5">
    <source>
        <dbReference type="ARBA" id="ARBA00022771"/>
    </source>
</evidence>
<gene>
    <name evidence="15" type="ORF">TCMB3V08_LOCUS8887</name>
</gene>
<feature type="compositionally biased region" description="Polar residues" evidence="12">
    <location>
        <begin position="470"/>
        <end position="485"/>
    </location>
</feature>
<dbReference type="AlphaFoldDB" id="A0A7R9JC75"/>
<keyword evidence="4" id="KW-0677">Repeat</keyword>
<keyword evidence="2" id="KW-0217">Developmental protein</keyword>
<comment type="function">
    <text evidence="9">Involved in neurogenesis. Interacts with other neurogenic proteins in the specification of the neuroblast versus epidermoblast cell fate.</text>
</comment>
<organism evidence="15">
    <name type="scientific">Timema californicum</name>
    <name type="common">California timema</name>
    <name type="synonym">Walking stick</name>
    <dbReference type="NCBI Taxonomy" id="61474"/>
    <lineage>
        <taxon>Eukaryota</taxon>
        <taxon>Metazoa</taxon>
        <taxon>Ecdysozoa</taxon>
        <taxon>Arthropoda</taxon>
        <taxon>Hexapoda</taxon>
        <taxon>Insecta</taxon>
        <taxon>Pterygota</taxon>
        <taxon>Neoptera</taxon>
        <taxon>Polyneoptera</taxon>
        <taxon>Phasmatodea</taxon>
        <taxon>Timematodea</taxon>
        <taxon>Timematoidea</taxon>
        <taxon>Timematidae</taxon>
        <taxon>Timema</taxon>
    </lineage>
</organism>
<dbReference type="GO" id="GO:0005634">
    <property type="term" value="C:nucleus"/>
    <property type="evidence" value="ECO:0007669"/>
    <property type="project" value="UniProtKB-SubCell"/>
</dbReference>
<feature type="compositionally biased region" description="Low complexity" evidence="12">
    <location>
        <begin position="594"/>
        <end position="604"/>
    </location>
</feature>
<feature type="region of interest" description="Disordered" evidence="12">
    <location>
        <begin position="32"/>
        <end position="63"/>
    </location>
</feature>
<evidence type="ECO:0000313" key="15">
    <source>
        <dbReference type="EMBL" id="CAD7576316.1"/>
    </source>
</evidence>
<name>A0A7R9JC75_TIMCA</name>
<evidence type="ECO:0000259" key="14">
    <source>
        <dbReference type="PROSITE" id="PS51065"/>
    </source>
</evidence>
<dbReference type="InterPro" id="IPR043136">
    <property type="entry name" value="B30.2/SPRY_sf"/>
</dbReference>
<reference evidence="15" key="1">
    <citation type="submission" date="2020-11" db="EMBL/GenBank/DDBJ databases">
        <authorList>
            <person name="Tran Van P."/>
        </authorList>
    </citation>
    <scope>NUCLEOTIDE SEQUENCE</scope>
</reference>
<keyword evidence="8" id="KW-0539">Nucleus</keyword>
<evidence type="ECO:0000256" key="11">
    <source>
        <dbReference type="PROSITE-ProRule" id="PRU00175"/>
    </source>
</evidence>
<dbReference type="Pfam" id="PF07177">
    <property type="entry name" value="Neuralized"/>
    <property type="match status" value="3"/>
</dbReference>